<proteinExistence type="predicted"/>
<dbReference type="AlphaFoldDB" id="A0A8J5W2J6"/>
<accession>A0A8J5W2J6</accession>
<evidence type="ECO:0000313" key="3">
    <source>
        <dbReference type="Proteomes" id="UP000729402"/>
    </source>
</evidence>
<feature type="signal peptide" evidence="1">
    <location>
        <begin position="1"/>
        <end position="25"/>
    </location>
</feature>
<comment type="caution">
    <text evidence="2">The sequence shown here is derived from an EMBL/GenBank/DDBJ whole genome shotgun (WGS) entry which is preliminary data.</text>
</comment>
<sequence>MNSTSPSSVSTSAAAFFLLAAGCKSGNTKEAMSIDDRNKLIGSIVTMANDACKPTVAYISARPLVGYDGDDS</sequence>
<keyword evidence="1" id="KW-0732">Signal</keyword>
<keyword evidence="3" id="KW-1185">Reference proteome</keyword>
<dbReference type="EMBL" id="JAAALK010000283">
    <property type="protein sequence ID" value="KAG8070684.1"/>
    <property type="molecule type" value="Genomic_DNA"/>
</dbReference>
<protein>
    <submittedName>
        <fullName evidence="2">Uncharacterized protein</fullName>
    </submittedName>
</protein>
<organism evidence="2 3">
    <name type="scientific">Zizania palustris</name>
    <name type="common">Northern wild rice</name>
    <dbReference type="NCBI Taxonomy" id="103762"/>
    <lineage>
        <taxon>Eukaryota</taxon>
        <taxon>Viridiplantae</taxon>
        <taxon>Streptophyta</taxon>
        <taxon>Embryophyta</taxon>
        <taxon>Tracheophyta</taxon>
        <taxon>Spermatophyta</taxon>
        <taxon>Magnoliopsida</taxon>
        <taxon>Liliopsida</taxon>
        <taxon>Poales</taxon>
        <taxon>Poaceae</taxon>
        <taxon>BOP clade</taxon>
        <taxon>Oryzoideae</taxon>
        <taxon>Oryzeae</taxon>
        <taxon>Zizaniinae</taxon>
        <taxon>Zizania</taxon>
    </lineage>
</organism>
<reference evidence="2" key="2">
    <citation type="submission" date="2021-02" db="EMBL/GenBank/DDBJ databases">
        <authorList>
            <person name="Kimball J.A."/>
            <person name="Haas M.W."/>
            <person name="Macchietto M."/>
            <person name="Kono T."/>
            <person name="Duquette J."/>
            <person name="Shao M."/>
        </authorList>
    </citation>
    <scope>NUCLEOTIDE SEQUENCE</scope>
    <source>
        <tissue evidence="2">Fresh leaf tissue</tissue>
    </source>
</reference>
<feature type="chain" id="PRO_5035267384" evidence="1">
    <location>
        <begin position="26"/>
        <end position="72"/>
    </location>
</feature>
<evidence type="ECO:0000256" key="1">
    <source>
        <dbReference type="SAM" id="SignalP"/>
    </source>
</evidence>
<reference evidence="2" key="1">
    <citation type="journal article" date="2021" name="bioRxiv">
        <title>Whole Genome Assembly and Annotation of Northern Wild Rice, Zizania palustris L., Supports a Whole Genome Duplication in the Zizania Genus.</title>
        <authorList>
            <person name="Haas M."/>
            <person name="Kono T."/>
            <person name="Macchietto M."/>
            <person name="Millas R."/>
            <person name="McGilp L."/>
            <person name="Shao M."/>
            <person name="Duquette J."/>
            <person name="Hirsch C.N."/>
            <person name="Kimball J."/>
        </authorList>
    </citation>
    <scope>NUCLEOTIDE SEQUENCE</scope>
    <source>
        <tissue evidence="2">Fresh leaf tissue</tissue>
    </source>
</reference>
<name>A0A8J5W2J6_ZIZPA</name>
<dbReference type="Proteomes" id="UP000729402">
    <property type="component" value="Unassembled WGS sequence"/>
</dbReference>
<evidence type="ECO:0000313" key="2">
    <source>
        <dbReference type="EMBL" id="KAG8070684.1"/>
    </source>
</evidence>
<gene>
    <name evidence="2" type="ORF">GUJ93_ZPchr0006g42823</name>
</gene>